<comment type="similarity">
    <text evidence="2">Belongs to the TMEM200 family.</text>
</comment>
<feature type="transmembrane region" description="Helical" evidence="7">
    <location>
        <begin position="69"/>
        <end position="91"/>
    </location>
</feature>
<keyword evidence="4 7" id="KW-1133">Transmembrane helix</keyword>
<feature type="region of interest" description="Disordered" evidence="6">
    <location>
        <begin position="293"/>
        <end position="314"/>
    </location>
</feature>
<evidence type="ECO:0000313" key="8">
    <source>
        <dbReference type="Ensembl" id="ENSEBUP00000011536.1"/>
    </source>
</evidence>
<dbReference type="PANTHER" id="PTHR31815">
    <property type="entry name" value="AGAP005329-PA"/>
    <property type="match status" value="1"/>
</dbReference>
<evidence type="ECO:0000256" key="1">
    <source>
        <dbReference type="ARBA" id="ARBA00004141"/>
    </source>
</evidence>
<keyword evidence="5 7" id="KW-0472">Membrane</keyword>
<dbReference type="PANTHER" id="PTHR31815:SF1">
    <property type="entry name" value="TRANSMEMBRANE PROTEIN 200C"/>
    <property type="match status" value="1"/>
</dbReference>
<evidence type="ECO:0000256" key="2">
    <source>
        <dbReference type="ARBA" id="ARBA00005308"/>
    </source>
</evidence>
<dbReference type="InterPro" id="IPR018787">
    <property type="entry name" value="DUF2371_TMEM200"/>
</dbReference>
<dbReference type="Proteomes" id="UP000694388">
    <property type="component" value="Unplaced"/>
</dbReference>
<feature type="compositionally biased region" description="Polar residues" evidence="6">
    <location>
        <begin position="445"/>
        <end position="456"/>
    </location>
</feature>
<dbReference type="AlphaFoldDB" id="A0A8C4Q895"/>
<keyword evidence="3 7" id="KW-0812">Transmembrane</keyword>
<evidence type="ECO:0000313" key="9">
    <source>
        <dbReference type="Proteomes" id="UP000694388"/>
    </source>
</evidence>
<feature type="compositionally biased region" description="Basic residues" evidence="6">
    <location>
        <begin position="38"/>
        <end position="48"/>
    </location>
</feature>
<dbReference type="GeneTree" id="ENSGT00530000063698"/>
<name>A0A8C4Q895_EPTBU</name>
<feature type="region of interest" description="Disordered" evidence="6">
    <location>
        <begin position="433"/>
        <end position="456"/>
    </location>
</feature>
<reference evidence="8" key="2">
    <citation type="submission" date="2025-09" db="UniProtKB">
        <authorList>
            <consortium name="Ensembl"/>
        </authorList>
    </citation>
    <scope>IDENTIFICATION</scope>
</reference>
<feature type="region of interest" description="Disordered" evidence="6">
    <location>
        <begin position="23"/>
        <end position="48"/>
    </location>
</feature>
<dbReference type="Pfam" id="PF10177">
    <property type="entry name" value="DUF2371"/>
    <property type="match status" value="1"/>
</dbReference>
<accession>A0A8C4Q895</accession>
<reference evidence="8" key="1">
    <citation type="submission" date="2025-08" db="UniProtKB">
        <authorList>
            <consortium name="Ensembl"/>
        </authorList>
    </citation>
    <scope>IDENTIFICATION</scope>
</reference>
<proteinExistence type="inferred from homology"/>
<evidence type="ECO:0000256" key="3">
    <source>
        <dbReference type="ARBA" id="ARBA00022692"/>
    </source>
</evidence>
<sequence>MVREGGIEGGEDVRALLRGLSLRAAPGSGPRSTGTPRKGLKKQRRRRRFHQGADVVVVKGRVNVLSLSGAVTALGLVIALIGVAMAAIGYWPYSPNPSSTSTSRTKISGSPGIARTFVEQQLHTYRMKVLGPLTMGVGIFICICGMAALFENRDKGTKIIHLRDIYSALLDAHSHSNGTTILQPPPCFGQYSRCYRPECTAPQNSGVSFVTPCSLGENCSGIVDACAGRGLHGCPSALCTISPGCTSHIERGEKLSAERKRREARSIVSSSIATFTLPVIKLNNCVIDPNSPAKGPRGLIHPSPSPPSSPTDKCSSTLLEDIDFKIQPISLPLPSNQVGSSKHRIETRALLGSTASLKGLQIQPSPAEDPIERTLKESLLEERENSHKGTPSQDPGPMLSLAVPREKMRARCSSRPCSSNLRERICMMSRSHDSNVGLSEDHNSAPLQHCSSETGL</sequence>
<comment type="subcellular location">
    <subcellularLocation>
        <location evidence="1">Membrane</location>
        <topology evidence="1">Multi-pass membrane protein</topology>
    </subcellularLocation>
</comment>
<feature type="transmembrane region" description="Helical" evidence="7">
    <location>
        <begin position="129"/>
        <end position="150"/>
    </location>
</feature>
<evidence type="ECO:0000256" key="6">
    <source>
        <dbReference type="SAM" id="MobiDB-lite"/>
    </source>
</evidence>
<dbReference type="GO" id="GO:0016020">
    <property type="term" value="C:membrane"/>
    <property type="evidence" value="ECO:0007669"/>
    <property type="project" value="UniProtKB-SubCell"/>
</dbReference>
<dbReference type="Ensembl" id="ENSEBUT00000012107.1">
    <property type="protein sequence ID" value="ENSEBUP00000011536.1"/>
    <property type="gene ID" value="ENSEBUG00000007395.1"/>
</dbReference>
<protein>
    <submittedName>
        <fullName evidence="8">Transmembrane protein 200A</fullName>
    </submittedName>
</protein>
<evidence type="ECO:0000256" key="7">
    <source>
        <dbReference type="SAM" id="Phobius"/>
    </source>
</evidence>
<evidence type="ECO:0000256" key="4">
    <source>
        <dbReference type="ARBA" id="ARBA00022989"/>
    </source>
</evidence>
<keyword evidence="9" id="KW-1185">Reference proteome</keyword>
<evidence type="ECO:0000256" key="5">
    <source>
        <dbReference type="ARBA" id="ARBA00023136"/>
    </source>
</evidence>
<feature type="compositionally biased region" description="Basic and acidic residues" evidence="6">
    <location>
        <begin position="433"/>
        <end position="443"/>
    </location>
</feature>
<organism evidence="8 9">
    <name type="scientific">Eptatretus burgeri</name>
    <name type="common">Inshore hagfish</name>
    <dbReference type="NCBI Taxonomy" id="7764"/>
    <lineage>
        <taxon>Eukaryota</taxon>
        <taxon>Metazoa</taxon>
        <taxon>Chordata</taxon>
        <taxon>Craniata</taxon>
        <taxon>Vertebrata</taxon>
        <taxon>Cyclostomata</taxon>
        <taxon>Myxini</taxon>
        <taxon>Myxiniformes</taxon>
        <taxon>Myxinidae</taxon>
        <taxon>Eptatretinae</taxon>
        <taxon>Eptatretus</taxon>
    </lineage>
</organism>